<feature type="compositionally biased region" description="Basic and acidic residues" evidence="1">
    <location>
        <begin position="603"/>
        <end position="613"/>
    </location>
</feature>
<protein>
    <submittedName>
        <fullName evidence="2">Uncharacterized protein</fullName>
    </submittedName>
</protein>
<dbReference type="PANTHER" id="PTHR37261:SF1">
    <property type="entry name" value="40S RIBOSOMAL PROTEIN S27"/>
    <property type="match status" value="1"/>
</dbReference>
<evidence type="ECO:0000313" key="3">
    <source>
        <dbReference type="Proteomes" id="UP000507245"/>
    </source>
</evidence>
<feature type="compositionally biased region" description="Polar residues" evidence="1">
    <location>
        <begin position="280"/>
        <end position="296"/>
    </location>
</feature>
<sequence length="801" mass="87492">METQDNEIENLNSTSSWSSAANWTIAGGSLVNCVSFESSFAPIDDETPKSTSESSLILHPPSPDYVPCEITINFTQKHEVQQVYVRSTARVYEIYYATDLQSGNEYLCTVRCGIADRDEEVLHTGDNEEVRSTNSNGSLKDPSEENSRNGNGLNTSEDDWIEVKVPDTHVLDNKIKSLPLKLGSAQAFYEATAQISDASPCVSLTLRLLSLERKDCVCIDEVYVFADPVDSADSENQVSTVESSAGSSLMAMLVPTLLQFSKTSGAHQTQDRRNSDTWEKQNSLEIGSQTVGSTSAATKIQEEGKASIPDHQEVKVQDVNRATVGTAQLQIPPLVPFRESKPDSPPYSHVERAVDQLCSRMGRIEDLFLRFEENMLKPISSIEARLERVEQQLEVLTRKSQNSGLPTCSRFCAPSFSCIESESNSFYNSGNDYRHWEAFESGKNDVQLDALPTTPYDMSGSVNSPRLFPSLVVTAPEFSNGDDEEEEEEEDHESDVVVTPSENKPRPALTIDDALASALAGFMSLTSTQPEKYTQTLSVKAPDFSNEEDGSVDRKSPASVENDVGADPSTCSGAINETKSVKDSVADSAKSSSESEGNVIRSPNDEHTDKTLGVDGLHQRYEDGEEGKLVDGKSIGNSVDLANRGLMSRTDFCEITEEIENGEVSTEISNILDLDKTDIPNSLPQVQTDDGLSNTQEDTYTESDLTTPKEDSYDSPYFSLEALLAELPESKTEAPSVKETDDAAPVGEGCKLILVGDEEPVGPAPDGKFSVDMDFYSVGEPLSMWDDDTCNSHETFAASLI</sequence>
<dbReference type="OrthoDB" id="1939758at2759"/>
<proteinExistence type="predicted"/>
<accession>A0A6J5WFZ1</accession>
<feature type="compositionally biased region" description="Polar residues" evidence="1">
    <location>
        <begin position="679"/>
        <end position="706"/>
    </location>
</feature>
<feature type="region of interest" description="Disordered" evidence="1">
    <location>
        <begin position="477"/>
        <end position="507"/>
    </location>
</feature>
<feature type="compositionally biased region" description="Low complexity" evidence="1">
    <location>
        <begin position="586"/>
        <end position="596"/>
    </location>
</feature>
<gene>
    <name evidence="2" type="ORF">ORAREDHAP_LOCUS10999</name>
</gene>
<feature type="compositionally biased region" description="Basic and acidic residues" evidence="1">
    <location>
        <begin position="269"/>
        <end position="279"/>
    </location>
</feature>
<feature type="region of interest" description="Disordered" evidence="1">
    <location>
        <begin position="677"/>
        <end position="712"/>
    </location>
</feature>
<feature type="region of interest" description="Disordered" evidence="1">
    <location>
        <begin position="123"/>
        <end position="159"/>
    </location>
</feature>
<keyword evidence="3" id="KW-1185">Reference proteome</keyword>
<evidence type="ECO:0000313" key="2">
    <source>
        <dbReference type="EMBL" id="CAB4298552.1"/>
    </source>
</evidence>
<feature type="compositionally biased region" description="Acidic residues" evidence="1">
    <location>
        <begin position="480"/>
        <end position="493"/>
    </location>
</feature>
<organism evidence="2 3">
    <name type="scientific">Prunus armeniaca</name>
    <name type="common">Apricot</name>
    <name type="synonym">Armeniaca vulgaris</name>
    <dbReference type="NCBI Taxonomy" id="36596"/>
    <lineage>
        <taxon>Eukaryota</taxon>
        <taxon>Viridiplantae</taxon>
        <taxon>Streptophyta</taxon>
        <taxon>Embryophyta</taxon>
        <taxon>Tracheophyta</taxon>
        <taxon>Spermatophyta</taxon>
        <taxon>Magnoliopsida</taxon>
        <taxon>eudicotyledons</taxon>
        <taxon>Gunneridae</taxon>
        <taxon>Pentapetalae</taxon>
        <taxon>rosids</taxon>
        <taxon>fabids</taxon>
        <taxon>Rosales</taxon>
        <taxon>Rosaceae</taxon>
        <taxon>Amygdaloideae</taxon>
        <taxon>Amygdaleae</taxon>
        <taxon>Prunus</taxon>
    </lineage>
</organism>
<feature type="compositionally biased region" description="Polar residues" evidence="1">
    <location>
        <begin position="569"/>
        <end position="578"/>
    </location>
</feature>
<dbReference type="PANTHER" id="PTHR37261">
    <property type="entry name" value="40S RIBOSOMAL PROTEIN S27"/>
    <property type="match status" value="1"/>
</dbReference>
<name>A0A6J5WFZ1_PRUAR</name>
<dbReference type="Proteomes" id="UP000507245">
    <property type="component" value="Unassembled WGS sequence"/>
</dbReference>
<reference evidence="3" key="1">
    <citation type="journal article" date="2020" name="Genome Biol.">
        <title>Gamete binning: chromosome-level and haplotype-resolved genome assembly enabled by high-throughput single-cell sequencing of gamete genomes.</title>
        <authorList>
            <person name="Campoy J.A."/>
            <person name="Sun H."/>
            <person name="Goel M."/>
            <person name="Jiao W.-B."/>
            <person name="Folz-Donahue K."/>
            <person name="Wang N."/>
            <person name="Rubio M."/>
            <person name="Liu C."/>
            <person name="Kukat C."/>
            <person name="Ruiz D."/>
            <person name="Huettel B."/>
            <person name="Schneeberger K."/>
        </authorList>
    </citation>
    <scope>NUCLEOTIDE SEQUENCE [LARGE SCALE GENOMIC DNA]</scope>
    <source>
        <strain evidence="3">cv. Rojo Pasion</strain>
    </source>
</reference>
<feature type="region of interest" description="Disordered" evidence="1">
    <location>
        <begin position="263"/>
        <end position="296"/>
    </location>
</feature>
<feature type="region of interest" description="Disordered" evidence="1">
    <location>
        <begin position="538"/>
        <end position="613"/>
    </location>
</feature>
<dbReference type="EMBL" id="CAEKKB010000002">
    <property type="protein sequence ID" value="CAB4298552.1"/>
    <property type="molecule type" value="Genomic_DNA"/>
</dbReference>
<evidence type="ECO:0000256" key="1">
    <source>
        <dbReference type="SAM" id="MobiDB-lite"/>
    </source>
</evidence>
<dbReference type="AlphaFoldDB" id="A0A6J5WFZ1"/>